<dbReference type="GO" id="GO:0005634">
    <property type="term" value="C:nucleus"/>
    <property type="evidence" value="ECO:0007669"/>
    <property type="project" value="TreeGrafter"/>
</dbReference>
<dbReference type="PANTHER" id="PTHR46622">
    <property type="entry name" value="DNA-DEPENDENT METALLOPROTEASE WSS1"/>
    <property type="match status" value="1"/>
</dbReference>
<name>A0A0V1PUR8_9ASCO</name>
<dbReference type="GO" id="GO:0008237">
    <property type="term" value="F:metallopeptidase activity"/>
    <property type="evidence" value="ECO:0007669"/>
    <property type="project" value="TreeGrafter"/>
</dbReference>
<keyword evidence="4" id="KW-1185">Reference proteome</keyword>
<comment type="caution">
    <text evidence="3">The sequence shown here is derived from an EMBL/GenBank/DDBJ whole genome shotgun (WGS) entry which is preliminary data.</text>
</comment>
<dbReference type="Pfam" id="PF08325">
    <property type="entry name" value="WLM"/>
    <property type="match status" value="1"/>
</dbReference>
<organism evidence="3 4">
    <name type="scientific">Debaryomyces fabryi</name>
    <dbReference type="NCBI Taxonomy" id="58627"/>
    <lineage>
        <taxon>Eukaryota</taxon>
        <taxon>Fungi</taxon>
        <taxon>Dikarya</taxon>
        <taxon>Ascomycota</taxon>
        <taxon>Saccharomycotina</taxon>
        <taxon>Pichiomycetes</taxon>
        <taxon>Debaryomycetaceae</taxon>
        <taxon>Debaryomyces</taxon>
    </lineage>
</organism>
<feature type="compositionally biased region" description="Basic and acidic residues" evidence="1">
    <location>
        <begin position="508"/>
        <end position="518"/>
    </location>
</feature>
<evidence type="ECO:0000259" key="2">
    <source>
        <dbReference type="PROSITE" id="PS51397"/>
    </source>
</evidence>
<dbReference type="Proteomes" id="UP000054251">
    <property type="component" value="Unassembled WGS sequence"/>
</dbReference>
<evidence type="ECO:0000313" key="3">
    <source>
        <dbReference type="EMBL" id="KRZ99957.1"/>
    </source>
</evidence>
<reference evidence="3 4" key="1">
    <citation type="submission" date="2015-11" db="EMBL/GenBank/DDBJ databases">
        <title>The genome of Debaryomyces fabryi.</title>
        <authorList>
            <person name="Tafer H."/>
            <person name="Lopandic K."/>
        </authorList>
    </citation>
    <scope>NUCLEOTIDE SEQUENCE [LARGE SCALE GENOMIC DNA]</scope>
    <source>
        <strain evidence="3 4">CBS 789</strain>
    </source>
</reference>
<dbReference type="GO" id="GO:0006281">
    <property type="term" value="P:DNA repair"/>
    <property type="evidence" value="ECO:0007669"/>
    <property type="project" value="TreeGrafter"/>
</dbReference>
<dbReference type="PROSITE" id="PS51397">
    <property type="entry name" value="WLM"/>
    <property type="match status" value="1"/>
</dbReference>
<feature type="compositionally biased region" description="Polar residues" evidence="1">
    <location>
        <begin position="457"/>
        <end position="496"/>
    </location>
</feature>
<evidence type="ECO:0000313" key="4">
    <source>
        <dbReference type="Proteomes" id="UP000054251"/>
    </source>
</evidence>
<feature type="region of interest" description="Disordered" evidence="1">
    <location>
        <begin position="344"/>
        <end position="363"/>
    </location>
</feature>
<dbReference type="EMBL" id="LMYN01000111">
    <property type="protein sequence ID" value="KRZ99957.1"/>
    <property type="molecule type" value="Genomic_DNA"/>
</dbReference>
<dbReference type="InterPro" id="IPR013536">
    <property type="entry name" value="WLM_dom"/>
</dbReference>
<evidence type="ECO:0000256" key="1">
    <source>
        <dbReference type="SAM" id="MobiDB-lite"/>
    </source>
</evidence>
<accession>A0A0V1PUR8</accession>
<feature type="domain" description="WLM" evidence="2">
    <location>
        <begin position="15"/>
        <end position="222"/>
    </location>
</feature>
<feature type="region of interest" description="Disordered" evidence="1">
    <location>
        <begin position="457"/>
        <end position="552"/>
    </location>
</feature>
<sequence>MVLQGRTSNKRTKAVDKPSPTANISKIGSLKRFSDQEYANSLLHQVAKLVAPILHMNNFKVGTLCEMYPKNPNLLGLNVNRGQKILIRLRYHSNDKLFYPLGDIIGTMLHELTHNLYGPHDAKFYKFLDGLKKDFENIQYGTLAKTNYVCEEQTLGGKYNPRGGYISVREKRIAVLSAHKFKSESRKLGSSAVSNRMDKSKMPTDPAALRRLILEATERRLKDSKWCPTVGADTKDIEPDNDDLDIEMVEEEEDENGEQAESRLKPHQTPSKKNLLDKEDSEYKEVIDLTNEEYDGKLIEEDEIIVIEGCEKETPQEGTTSIMQVTTTTDPTIMNASKLRLAEDEGKKSTVDTKQSVPSLLPSLDDKTQHMFTVTDAQEEDNNEPIQYSVSPSYGRTFIYEGNSDKYPRRKLVADLDFDQILKKGDKIHVSNPLPLLNEEISLESINVQPKTDNLAQETTHVKQNSSPKGDSKQNHTQVTQRESSTKISNKNTSEQAKMESKRRKSEKKKDALKDSSKTAKNAKKTSKNSEQQELMKKTVKSINFEDLFNKH</sequence>
<dbReference type="RefSeq" id="XP_015466060.1">
    <property type="nucleotide sequence ID" value="XM_015613119.1"/>
</dbReference>
<dbReference type="InterPro" id="IPR053000">
    <property type="entry name" value="WSS1-like_metalloprotease"/>
</dbReference>
<proteinExistence type="predicted"/>
<dbReference type="OrthoDB" id="49605at2759"/>
<feature type="region of interest" description="Disordered" evidence="1">
    <location>
        <begin position="1"/>
        <end position="20"/>
    </location>
</feature>
<feature type="region of interest" description="Disordered" evidence="1">
    <location>
        <begin position="251"/>
        <end position="278"/>
    </location>
</feature>
<protein>
    <recommendedName>
        <fullName evidence="2">WLM domain-containing protein</fullName>
    </recommendedName>
</protein>
<dbReference type="GeneID" id="26841299"/>
<dbReference type="PANTHER" id="PTHR46622:SF1">
    <property type="entry name" value="DNA-DEPENDENT METALLOPROTEASE WSS1"/>
    <property type="match status" value="1"/>
</dbReference>
<gene>
    <name evidence="3" type="ORF">AC631_04290</name>
</gene>
<dbReference type="AlphaFoldDB" id="A0A0V1PUR8"/>